<dbReference type="Proteomes" id="UP000693981">
    <property type="component" value="Unassembled WGS sequence"/>
</dbReference>
<dbReference type="OrthoDB" id="75320at2759"/>
<protein>
    <submittedName>
        <fullName evidence="1">Uncharacterized protein</fullName>
    </submittedName>
</protein>
<proteinExistence type="predicted"/>
<gene>
    <name evidence="1" type="ORF">PHYBOEH_003424</name>
</gene>
<evidence type="ECO:0000313" key="1">
    <source>
        <dbReference type="EMBL" id="KAG7395624.1"/>
    </source>
</evidence>
<organism evidence="1 2">
    <name type="scientific">Phytophthora boehmeriae</name>
    <dbReference type="NCBI Taxonomy" id="109152"/>
    <lineage>
        <taxon>Eukaryota</taxon>
        <taxon>Sar</taxon>
        <taxon>Stramenopiles</taxon>
        <taxon>Oomycota</taxon>
        <taxon>Peronosporomycetes</taxon>
        <taxon>Peronosporales</taxon>
        <taxon>Peronosporaceae</taxon>
        <taxon>Phytophthora</taxon>
    </lineage>
</organism>
<accession>A0A8T1WSN0</accession>
<keyword evidence="2" id="KW-1185">Reference proteome</keyword>
<dbReference type="AlphaFoldDB" id="A0A8T1WSN0"/>
<sequence length="187" mass="20980">MPTTFLNDLYYSSYVDRRLHRSINGAVAGCIVRMLLGHQAIESGELFLENDVAWELFACTDGQRLRFEEILSSYVDELSYFSGNAGAGSFATSKAQREKEYYQNELQNFVVSSIPSLGSLAVIAQRFYKSSTPKEGTSVLTFGKDIQMTTKTAPIVKLEAKRVDRVHVRSELQNCLARLRAMQMKGS</sequence>
<comment type="caution">
    <text evidence="1">The sequence shown here is derived from an EMBL/GenBank/DDBJ whole genome shotgun (WGS) entry which is preliminary data.</text>
</comment>
<evidence type="ECO:0000313" key="2">
    <source>
        <dbReference type="Proteomes" id="UP000693981"/>
    </source>
</evidence>
<reference evidence="1" key="1">
    <citation type="submission" date="2021-02" db="EMBL/GenBank/DDBJ databases">
        <authorList>
            <person name="Palmer J.M."/>
        </authorList>
    </citation>
    <scope>NUCLEOTIDE SEQUENCE</scope>
    <source>
        <strain evidence="1">SCRP23</strain>
    </source>
</reference>
<dbReference type="EMBL" id="JAGDFL010000197">
    <property type="protein sequence ID" value="KAG7395624.1"/>
    <property type="molecule type" value="Genomic_DNA"/>
</dbReference>
<name>A0A8T1WSN0_9STRA</name>